<dbReference type="GO" id="GO:0016020">
    <property type="term" value="C:membrane"/>
    <property type="evidence" value="ECO:0007669"/>
    <property type="project" value="UniProtKB-SubCell"/>
</dbReference>
<keyword evidence="5 6" id="KW-0472">Membrane</keyword>
<dbReference type="FunCoup" id="A0A6G9I7W9">
    <property type="interactions" value="120"/>
</dbReference>
<dbReference type="Proteomes" id="UP000501168">
    <property type="component" value="Chromosome"/>
</dbReference>
<accession>A0A6G9I7W9</accession>
<feature type="transmembrane region" description="Helical" evidence="6">
    <location>
        <begin position="101"/>
        <end position="121"/>
    </location>
</feature>
<feature type="transmembrane region" description="Helical" evidence="6">
    <location>
        <begin position="49"/>
        <end position="70"/>
    </location>
</feature>
<evidence type="ECO:0000256" key="3">
    <source>
        <dbReference type="ARBA" id="ARBA00022692"/>
    </source>
</evidence>
<dbReference type="Pfam" id="PF03741">
    <property type="entry name" value="TerC"/>
    <property type="match status" value="1"/>
</dbReference>
<evidence type="ECO:0000256" key="2">
    <source>
        <dbReference type="ARBA" id="ARBA00007511"/>
    </source>
</evidence>
<dbReference type="EMBL" id="CP050253">
    <property type="protein sequence ID" value="QIQ20301.1"/>
    <property type="molecule type" value="Genomic_DNA"/>
</dbReference>
<dbReference type="KEGG" id="orb:IPMB12_00570"/>
<organism evidence="7 8">
    <name type="scientific">Zophobihabitans entericus</name>
    <dbReference type="NCBI Taxonomy" id="1635327"/>
    <lineage>
        <taxon>Bacteria</taxon>
        <taxon>Pseudomonadati</taxon>
        <taxon>Pseudomonadota</taxon>
        <taxon>Gammaproteobacteria</taxon>
        <taxon>Orbales</taxon>
        <taxon>Orbaceae</taxon>
        <taxon>Zophobihabitans</taxon>
    </lineage>
</organism>
<evidence type="ECO:0000313" key="7">
    <source>
        <dbReference type="EMBL" id="QIQ20301.1"/>
    </source>
</evidence>
<evidence type="ECO:0000256" key="5">
    <source>
        <dbReference type="ARBA" id="ARBA00023136"/>
    </source>
</evidence>
<sequence length="278" mass="31215">MFEWLSDPSAWLSLATLTLLEIILGIDNIIFLSLVVAKLPERKQNFARRLGLGGAMLMRISLLASLAWVVKLQNPLFYIYQYYFSFTSPETLAQHGDLTPLLLAVSARDLVLFLGGLFLIWKGTLEIKEMFNPPESHTESSTHMTLTKAIIQIMVLDIVFSLDSVITAVGLSEHLMIMILAVVIAVGIMMFAAKPIGDFVNTYPTVKMLALAFLILVGWVLMIESFHAHVPKGYIYFALFFSLGVEILNLLRNRRVVSFDLGPTSVEDEEENQDDKKE</sequence>
<dbReference type="PANTHER" id="PTHR30238">
    <property type="entry name" value="MEMBRANE BOUND PREDICTED REDOX MODULATOR"/>
    <property type="match status" value="1"/>
</dbReference>
<dbReference type="PANTHER" id="PTHR30238:SF4">
    <property type="entry name" value="SLL1022 PROTEIN"/>
    <property type="match status" value="1"/>
</dbReference>
<reference evidence="7 8" key="1">
    <citation type="submission" date="2020-03" db="EMBL/GenBank/DDBJ databases">
        <title>Complete genome sequence of Orbus sp. IPMB12 (BCRC 80908).</title>
        <authorList>
            <person name="Lo W.-S."/>
            <person name="Chang T.-H."/>
            <person name="Kuo C.-H."/>
        </authorList>
    </citation>
    <scope>NUCLEOTIDE SEQUENCE [LARGE SCALE GENOMIC DNA]</scope>
    <source>
        <strain evidence="7 8">IPMB12</strain>
    </source>
</reference>
<proteinExistence type="inferred from homology"/>
<evidence type="ECO:0000256" key="1">
    <source>
        <dbReference type="ARBA" id="ARBA00004141"/>
    </source>
</evidence>
<keyword evidence="3 6" id="KW-0812">Transmembrane</keyword>
<keyword evidence="8" id="KW-1185">Reference proteome</keyword>
<evidence type="ECO:0000256" key="4">
    <source>
        <dbReference type="ARBA" id="ARBA00022989"/>
    </source>
</evidence>
<dbReference type="InParanoid" id="A0A6G9I7W9"/>
<feature type="transmembrane region" description="Helical" evidence="6">
    <location>
        <begin position="205"/>
        <end position="222"/>
    </location>
</feature>
<feature type="transmembrane region" description="Helical" evidence="6">
    <location>
        <begin position="234"/>
        <end position="251"/>
    </location>
</feature>
<gene>
    <name evidence="7" type="ORF">IPMB12_00570</name>
</gene>
<dbReference type="RefSeq" id="WP_166913917.1">
    <property type="nucleotide sequence ID" value="NZ_CP050253.1"/>
</dbReference>
<protein>
    <submittedName>
        <fullName evidence="7">TerC family protein</fullName>
    </submittedName>
</protein>
<feature type="transmembrane region" description="Helical" evidence="6">
    <location>
        <begin position="175"/>
        <end position="193"/>
    </location>
</feature>
<comment type="similarity">
    <text evidence="2">Belongs to the TerC family.</text>
</comment>
<comment type="subcellular location">
    <subcellularLocation>
        <location evidence="1">Membrane</location>
        <topology evidence="1">Multi-pass membrane protein</topology>
    </subcellularLocation>
</comment>
<name>A0A6G9I7W9_9GAMM</name>
<feature type="transmembrane region" description="Helical" evidence="6">
    <location>
        <begin position="12"/>
        <end position="37"/>
    </location>
</feature>
<keyword evidence="4 6" id="KW-1133">Transmembrane helix</keyword>
<evidence type="ECO:0000313" key="8">
    <source>
        <dbReference type="Proteomes" id="UP000501168"/>
    </source>
</evidence>
<dbReference type="InterPro" id="IPR005496">
    <property type="entry name" value="Integral_membrane_TerC"/>
</dbReference>
<feature type="transmembrane region" description="Helical" evidence="6">
    <location>
        <begin position="149"/>
        <end position="169"/>
    </location>
</feature>
<evidence type="ECO:0000256" key="6">
    <source>
        <dbReference type="SAM" id="Phobius"/>
    </source>
</evidence>
<dbReference type="AlphaFoldDB" id="A0A6G9I7W9"/>